<keyword evidence="2" id="KW-1185">Reference proteome</keyword>
<proteinExistence type="predicted"/>
<dbReference type="Proteomes" id="UP000322530">
    <property type="component" value="Unassembled WGS sequence"/>
</dbReference>
<organism evidence="1 2">
    <name type="scientific">Dictyobacter arantiisoli</name>
    <dbReference type="NCBI Taxonomy" id="2014874"/>
    <lineage>
        <taxon>Bacteria</taxon>
        <taxon>Bacillati</taxon>
        <taxon>Chloroflexota</taxon>
        <taxon>Ktedonobacteria</taxon>
        <taxon>Ktedonobacterales</taxon>
        <taxon>Dictyobacteraceae</taxon>
        <taxon>Dictyobacter</taxon>
    </lineage>
</organism>
<dbReference type="AlphaFoldDB" id="A0A5A5TFY8"/>
<dbReference type="RefSeq" id="WP_149403034.1">
    <property type="nucleotide sequence ID" value="NZ_BIXY01000061.1"/>
</dbReference>
<reference evidence="1 2" key="1">
    <citation type="submission" date="2019-01" db="EMBL/GenBank/DDBJ databases">
        <title>Draft genome sequence of Dictyobacter sp. Uno17.</title>
        <authorList>
            <person name="Wang C.M."/>
            <person name="Zheng Y."/>
            <person name="Sakai Y."/>
            <person name="Abe K."/>
            <person name="Yokota A."/>
            <person name="Yabe S."/>
        </authorList>
    </citation>
    <scope>NUCLEOTIDE SEQUENCE [LARGE SCALE GENOMIC DNA]</scope>
    <source>
        <strain evidence="1 2">Uno17</strain>
    </source>
</reference>
<evidence type="ECO:0000313" key="2">
    <source>
        <dbReference type="Proteomes" id="UP000322530"/>
    </source>
</evidence>
<gene>
    <name evidence="1" type="ORF">KDI_36990</name>
</gene>
<evidence type="ECO:0000313" key="1">
    <source>
        <dbReference type="EMBL" id="GCF10135.1"/>
    </source>
</evidence>
<accession>A0A5A5TFY8</accession>
<comment type="caution">
    <text evidence="1">The sequence shown here is derived from an EMBL/GenBank/DDBJ whole genome shotgun (WGS) entry which is preliminary data.</text>
</comment>
<sequence length="61" mass="6714">MIGHFFVKCVNPQIALDQQTWWRPAKFVLCPKHGALQYAMGCVVCNDGDPIGSVGAEWAAH</sequence>
<protein>
    <submittedName>
        <fullName evidence="1">Uncharacterized protein</fullName>
    </submittedName>
</protein>
<dbReference type="EMBL" id="BIXY01000061">
    <property type="protein sequence ID" value="GCF10135.1"/>
    <property type="molecule type" value="Genomic_DNA"/>
</dbReference>
<name>A0A5A5TFY8_9CHLR</name>